<feature type="compositionally biased region" description="Polar residues" evidence="1">
    <location>
        <begin position="1"/>
        <end position="18"/>
    </location>
</feature>
<protein>
    <submittedName>
        <fullName evidence="3">Uronyl 2-sulfotransferase</fullName>
    </submittedName>
</protein>
<feature type="region of interest" description="Disordered" evidence="1">
    <location>
        <begin position="1"/>
        <end position="20"/>
    </location>
</feature>
<dbReference type="GO" id="GO:0016740">
    <property type="term" value="F:transferase activity"/>
    <property type="evidence" value="ECO:0007669"/>
    <property type="project" value="UniProtKB-KW"/>
</dbReference>
<gene>
    <name evidence="3" type="ORF">D9C73_010209</name>
</gene>
<dbReference type="AlphaFoldDB" id="A0A4U5UMT8"/>
<keyword evidence="2" id="KW-0472">Membrane</keyword>
<evidence type="ECO:0000256" key="1">
    <source>
        <dbReference type="SAM" id="MobiDB-lite"/>
    </source>
</evidence>
<proteinExistence type="predicted"/>
<keyword evidence="4" id="KW-1185">Reference proteome</keyword>
<accession>A0A4U5UMT8</accession>
<sequence>MMKNFSSSPLHSNNQTPNHIRERNNRKYSLLSAIPFRFSLRGYGFCMATLFFFCFGSLFYQLNGGPPKILLDIRQYLAGALQPPGAHYAQLAPVEQGAIVFQRLDLWLVL</sequence>
<evidence type="ECO:0000313" key="4">
    <source>
        <dbReference type="Proteomes" id="UP000298787"/>
    </source>
</evidence>
<dbReference type="EMBL" id="CM014086">
    <property type="protein sequence ID" value="TKS75630.1"/>
    <property type="molecule type" value="Genomic_DNA"/>
</dbReference>
<keyword evidence="3" id="KW-0808">Transferase</keyword>
<organism evidence="3 4">
    <name type="scientific">Collichthys lucidus</name>
    <name type="common">Big head croaker</name>
    <name type="synonym">Sciaena lucida</name>
    <dbReference type="NCBI Taxonomy" id="240159"/>
    <lineage>
        <taxon>Eukaryota</taxon>
        <taxon>Metazoa</taxon>
        <taxon>Chordata</taxon>
        <taxon>Craniata</taxon>
        <taxon>Vertebrata</taxon>
        <taxon>Euteleostomi</taxon>
        <taxon>Actinopterygii</taxon>
        <taxon>Neopterygii</taxon>
        <taxon>Teleostei</taxon>
        <taxon>Neoteleostei</taxon>
        <taxon>Acanthomorphata</taxon>
        <taxon>Eupercaria</taxon>
        <taxon>Sciaenidae</taxon>
        <taxon>Collichthys</taxon>
    </lineage>
</organism>
<feature type="transmembrane region" description="Helical" evidence="2">
    <location>
        <begin position="40"/>
        <end position="60"/>
    </location>
</feature>
<evidence type="ECO:0000313" key="3">
    <source>
        <dbReference type="EMBL" id="TKS75630.1"/>
    </source>
</evidence>
<evidence type="ECO:0000256" key="2">
    <source>
        <dbReference type="SAM" id="Phobius"/>
    </source>
</evidence>
<dbReference type="STRING" id="240159.A0A4U5UMT8"/>
<reference evidence="3 4" key="1">
    <citation type="submission" date="2019-01" db="EMBL/GenBank/DDBJ databases">
        <title>Genome Assembly of Collichthys lucidus.</title>
        <authorList>
            <person name="Cai M."/>
            <person name="Xiao S."/>
        </authorList>
    </citation>
    <scope>NUCLEOTIDE SEQUENCE [LARGE SCALE GENOMIC DNA]</scope>
    <source>
        <strain evidence="3">JT15FE1705JMU</strain>
        <tissue evidence="3">Muscle</tissue>
    </source>
</reference>
<keyword evidence="2" id="KW-0812">Transmembrane</keyword>
<dbReference type="Proteomes" id="UP000298787">
    <property type="component" value="Chromosome 9"/>
</dbReference>
<keyword evidence="2" id="KW-1133">Transmembrane helix</keyword>
<name>A0A4U5UMT8_COLLU</name>